<name>A0ABT4QJ99_9BACL</name>
<dbReference type="RefSeq" id="WP_269885482.1">
    <property type="nucleotide sequence ID" value="NZ_JAQAGZ010000029.1"/>
</dbReference>
<reference evidence="1 2" key="1">
    <citation type="submission" date="2022-12" db="EMBL/GenBank/DDBJ databases">
        <title>Draft genome sequence of Paenibacillus sp. dW9.</title>
        <authorList>
            <person name="Choi E.-W."/>
            <person name="Kim D.-U."/>
        </authorList>
    </citation>
    <scope>NUCLEOTIDE SEQUENCE [LARGE SCALE GENOMIC DNA]</scope>
    <source>
        <strain evidence="2">dW9</strain>
    </source>
</reference>
<evidence type="ECO:0000313" key="1">
    <source>
        <dbReference type="EMBL" id="MCZ8516949.1"/>
    </source>
</evidence>
<dbReference type="EMBL" id="JAQAGZ010000029">
    <property type="protein sequence ID" value="MCZ8516949.1"/>
    <property type="molecule type" value="Genomic_DNA"/>
</dbReference>
<accession>A0ABT4QJ99</accession>
<comment type="caution">
    <text evidence="1">The sequence shown here is derived from an EMBL/GenBank/DDBJ whole genome shotgun (WGS) entry which is preliminary data.</text>
</comment>
<dbReference type="Proteomes" id="UP001527882">
    <property type="component" value="Unassembled WGS sequence"/>
</dbReference>
<organism evidence="1 2">
    <name type="scientific">Paenibacillus gyeongsangnamensis</name>
    <dbReference type="NCBI Taxonomy" id="3388067"/>
    <lineage>
        <taxon>Bacteria</taxon>
        <taxon>Bacillati</taxon>
        <taxon>Bacillota</taxon>
        <taxon>Bacilli</taxon>
        <taxon>Bacillales</taxon>
        <taxon>Paenibacillaceae</taxon>
        <taxon>Paenibacillus</taxon>
    </lineage>
</organism>
<gene>
    <name evidence="1" type="ORF">O9H85_32255</name>
</gene>
<proteinExistence type="predicted"/>
<evidence type="ECO:0000313" key="2">
    <source>
        <dbReference type="Proteomes" id="UP001527882"/>
    </source>
</evidence>
<protein>
    <submittedName>
        <fullName evidence="1">Uncharacterized protein</fullName>
    </submittedName>
</protein>
<sequence length="62" mass="6901">MAKMSDILEAAGGKVEFVIPDIAHMTSLNIVDRQIHQLPFQNKASGNPLTFEPLSSERLDMF</sequence>
<keyword evidence="2" id="KW-1185">Reference proteome</keyword>